<protein>
    <submittedName>
        <fullName evidence="3">Thiol-disulfide interchange protein, contains DsbC and DsbD domains</fullName>
    </submittedName>
</protein>
<proteinExistence type="predicted"/>
<keyword evidence="1" id="KW-0732">Signal</keyword>
<feature type="chain" id="PRO_5011582533" evidence="1">
    <location>
        <begin position="18"/>
        <end position="271"/>
    </location>
</feature>
<dbReference type="Pfam" id="PF11412">
    <property type="entry name" value="DsbD_N"/>
    <property type="match status" value="1"/>
</dbReference>
<evidence type="ECO:0000313" key="3">
    <source>
        <dbReference type="EMBL" id="SEO11633.1"/>
    </source>
</evidence>
<dbReference type="Proteomes" id="UP000198761">
    <property type="component" value="Unassembled WGS sequence"/>
</dbReference>
<accession>A0A1H8M2N4</accession>
<dbReference type="STRING" id="933059.SAMN04488103_11254"/>
<reference evidence="3 4" key="1">
    <citation type="submission" date="2016-10" db="EMBL/GenBank/DDBJ databases">
        <authorList>
            <person name="de Groot N.N."/>
        </authorList>
    </citation>
    <scope>NUCLEOTIDE SEQUENCE [LARGE SCALE GENOMIC DNA]</scope>
    <source>
        <strain evidence="3 4">DSM 3857</strain>
    </source>
</reference>
<feature type="domain" description="Thiol:disulfide interchange protein DsbD N-terminal" evidence="2">
    <location>
        <begin position="44"/>
        <end position="145"/>
    </location>
</feature>
<evidence type="ECO:0000256" key="1">
    <source>
        <dbReference type="SAM" id="SignalP"/>
    </source>
</evidence>
<keyword evidence="4" id="KW-1185">Reference proteome</keyword>
<dbReference type="AlphaFoldDB" id="A0A1H8M2N4"/>
<name>A0A1H8M2N4_9RHOB</name>
<dbReference type="OrthoDB" id="9811036at2"/>
<evidence type="ECO:0000259" key="2">
    <source>
        <dbReference type="Pfam" id="PF11412"/>
    </source>
</evidence>
<evidence type="ECO:0000313" key="4">
    <source>
        <dbReference type="Proteomes" id="UP000198761"/>
    </source>
</evidence>
<dbReference type="EMBL" id="FOCE01000012">
    <property type="protein sequence ID" value="SEO11633.1"/>
    <property type="molecule type" value="Genomic_DNA"/>
</dbReference>
<sequence>MIRHALLPLLLAAPLHAQTGPVSQTPASQADVLQAELRPGWRMADGRQMAALHLHLAPHWKTYWRAPGDAGIPPEFDWAGSQNLGSVKVHWPSPEVFDFQGMKTIGYRQDVVLPVEITPADPAQPVLLNAAVLLGVCNDICMPASLALSATLSQTGAPDPMIETALAETPLSAAEAGLSEVTCKVEEIEDGLRVTARLALPPATGPETVVMEPETPVWVSDAEVTRAGNALTAVADFVPPPGASYQLDPTQLRLTVLAEGHAMETTGCPVE</sequence>
<organism evidence="3 4">
    <name type="scientific">Gemmobacter aquatilis</name>
    <dbReference type="NCBI Taxonomy" id="933059"/>
    <lineage>
        <taxon>Bacteria</taxon>
        <taxon>Pseudomonadati</taxon>
        <taxon>Pseudomonadota</taxon>
        <taxon>Alphaproteobacteria</taxon>
        <taxon>Rhodobacterales</taxon>
        <taxon>Paracoccaceae</taxon>
        <taxon>Gemmobacter</taxon>
    </lineage>
</organism>
<gene>
    <name evidence="3" type="ORF">SAMN04488103_11254</name>
</gene>
<feature type="signal peptide" evidence="1">
    <location>
        <begin position="1"/>
        <end position="17"/>
    </location>
</feature>
<dbReference type="InterPro" id="IPR028250">
    <property type="entry name" value="DsbDN"/>
</dbReference>